<dbReference type="InterPro" id="IPR013087">
    <property type="entry name" value="Znf_C2H2_type"/>
</dbReference>
<keyword evidence="6" id="KW-1185">Reference proteome</keyword>
<gene>
    <name evidence="5" type="ORF">OFUS_LOCUS13239</name>
</gene>
<dbReference type="Gene3D" id="3.30.160.60">
    <property type="entry name" value="Classic Zinc Finger"/>
    <property type="match status" value="3"/>
</dbReference>
<dbReference type="PANTHER" id="PTHR46451">
    <property type="entry name" value="RAS-RESPONSIVE ELEMENT-BINDING PROTEIN 1"/>
    <property type="match status" value="1"/>
</dbReference>
<feature type="compositionally biased region" description="Basic and acidic residues" evidence="4">
    <location>
        <begin position="385"/>
        <end position="395"/>
    </location>
</feature>
<dbReference type="PROSITE" id="PS50157">
    <property type="entry name" value="ZINC_FINGER_C2H2_2"/>
    <property type="match status" value="4"/>
</dbReference>
<feature type="compositionally biased region" description="Low complexity" evidence="4">
    <location>
        <begin position="540"/>
        <end position="559"/>
    </location>
</feature>
<sequence>MKMKTNTKSRSDGAAPDSDTEMEFDDINEPDSPNGDSNDKNIANNTLHIDNANVDDDMIDDVADDVDPDANIEPGGEKDRQGENDSEEMDPELHRHPSGKGFICPVCNALQVNQQSWLDHVSVHLGTKNHLCKGCNRRFWYQESLNRHLLDCSQNSECQFCDKIFKTRNELNIHHKLVHFHEMMFSCSECDKVFNSRALMLRHMSTHSGVRPYACTLCDKRFTRQEHVRRHFQLHISPTKKNHICPLCNKGFTRSDSLAIHLKKCSSQKIEGPAERDLRLPADQTYLEMQEYRRRLYGEQNEELKTFGDLANEQLGSNIPESHENSPERSTLVEKHPPSQPDPSSGEPPGAALVRVKQEPFDDILNPIHVSTEEPIKEPPQPRQGSEDSIDKYRNTDNYVYYPETEVYPNDDYVMDYPGSRNGFGVKRQYSQMEDPGGDSSEKPLYEALFEELGNNARIKKKKNRKSRPLRVFQNGDDEYDVDSKPYMETVNAAWLNYASHKTDSVTPSPRNSTSPRQSPLISPDASRSMVLPTAVQSQPKSLPSPGGSHSSTSPRSEPLAPPTESPRSQPLHTSSSNTTPPAVTKVDDPKSMLRSLLGKKQSNDSNTNNDTNKDDEKTSPKPGDSCDIDTQDRINRAKSLAQLHSMKMAQSQIKDNNSTCDNPRTPSPRMVSLLTGSVINRDKLPLAPTPRLNTAKTNGVGSYGDSLYRADVSRIRAEHQNGDLIMNTKPQKPAYKHYENGVIETSLDRLSKSKELFGCKFCQMWFEDCALSLAHSALHSKHDPWQCTMCGKICKDKYDFMCHHVYSNNPP</sequence>
<feature type="region of interest" description="Disordered" evidence="4">
    <location>
        <begin position="1"/>
        <end position="95"/>
    </location>
</feature>
<accession>A0A8J1XUJ6</accession>
<dbReference type="InterPro" id="IPR052795">
    <property type="entry name" value="RREB1"/>
</dbReference>
<dbReference type="FunFam" id="3.30.160.60:FF:000065">
    <property type="entry name" value="B-cell CLL/lymphoma 6, member B"/>
    <property type="match status" value="1"/>
</dbReference>
<proteinExistence type="predicted"/>
<dbReference type="SUPFAM" id="SSF57667">
    <property type="entry name" value="beta-beta-alpha zinc fingers"/>
    <property type="match status" value="3"/>
</dbReference>
<evidence type="ECO:0000313" key="5">
    <source>
        <dbReference type="EMBL" id="CAH1787569.1"/>
    </source>
</evidence>
<dbReference type="GO" id="GO:0000978">
    <property type="term" value="F:RNA polymerase II cis-regulatory region sequence-specific DNA binding"/>
    <property type="evidence" value="ECO:0007669"/>
    <property type="project" value="TreeGrafter"/>
</dbReference>
<comment type="caution">
    <text evidence="5">The sequence shown here is derived from an EMBL/GenBank/DDBJ whole genome shotgun (WGS) entry which is preliminary data.</text>
</comment>
<evidence type="ECO:0000256" key="1">
    <source>
        <dbReference type="ARBA" id="ARBA00022723"/>
    </source>
</evidence>
<feature type="compositionally biased region" description="Acidic residues" evidence="4">
    <location>
        <begin position="18"/>
        <end position="29"/>
    </location>
</feature>
<feature type="compositionally biased region" description="Basic and acidic residues" evidence="4">
    <location>
        <begin position="321"/>
        <end position="337"/>
    </location>
</feature>
<feature type="compositionally biased region" description="Polar residues" evidence="4">
    <location>
        <begin position="566"/>
        <end position="582"/>
    </location>
</feature>
<dbReference type="Pfam" id="PF00096">
    <property type="entry name" value="zf-C2H2"/>
    <property type="match status" value="3"/>
</dbReference>
<dbReference type="GO" id="GO:0001228">
    <property type="term" value="F:DNA-binding transcription activator activity, RNA polymerase II-specific"/>
    <property type="evidence" value="ECO:0007669"/>
    <property type="project" value="TreeGrafter"/>
</dbReference>
<dbReference type="InterPro" id="IPR036236">
    <property type="entry name" value="Znf_C2H2_sf"/>
</dbReference>
<feature type="region of interest" description="Disordered" evidence="4">
    <location>
        <begin position="502"/>
        <end position="631"/>
    </location>
</feature>
<dbReference type="EMBL" id="CAIIXF020000006">
    <property type="protein sequence ID" value="CAH1787569.1"/>
    <property type="molecule type" value="Genomic_DNA"/>
</dbReference>
<protein>
    <submittedName>
        <fullName evidence="5">Uncharacterized protein</fullName>
    </submittedName>
</protein>
<reference evidence="5" key="1">
    <citation type="submission" date="2022-03" db="EMBL/GenBank/DDBJ databases">
        <authorList>
            <person name="Martin C."/>
        </authorList>
    </citation>
    <scope>NUCLEOTIDE SEQUENCE</scope>
</reference>
<dbReference type="PANTHER" id="PTHR46451:SF1">
    <property type="entry name" value="RAS-RESPONSIVE ELEMENT-BINDING PROTEIN 1"/>
    <property type="match status" value="1"/>
</dbReference>
<feature type="region of interest" description="Disordered" evidence="4">
    <location>
        <begin position="371"/>
        <end position="395"/>
    </location>
</feature>
<feature type="compositionally biased region" description="Acidic residues" evidence="4">
    <location>
        <begin position="53"/>
        <end position="70"/>
    </location>
</feature>
<dbReference type="Proteomes" id="UP000749559">
    <property type="component" value="Unassembled WGS sequence"/>
</dbReference>
<evidence type="ECO:0000256" key="4">
    <source>
        <dbReference type="SAM" id="MobiDB-lite"/>
    </source>
</evidence>
<dbReference type="PROSITE" id="PS00028">
    <property type="entry name" value="ZINC_FINGER_C2H2_1"/>
    <property type="match status" value="4"/>
</dbReference>
<feature type="compositionally biased region" description="Polar residues" evidence="4">
    <location>
        <begin position="505"/>
        <end position="521"/>
    </location>
</feature>
<keyword evidence="3" id="KW-0862">Zinc</keyword>
<feature type="region of interest" description="Disordered" evidence="4">
    <location>
        <begin position="314"/>
        <end position="351"/>
    </location>
</feature>
<dbReference type="AlphaFoldDB" id="A0A8J1XUJ6"/>
<evidence type="ECO:0000256" key="2">
    <source>
        <dbReference type="ARBA" id="ARBA00022771"/>
    </source>
</evidence>
<dbReference type="SMART" id="SM00355">
    <property type="entry name" value="ZnF_C2H2"/>
    <property type="match status" value="8"/>
</dbReference>
<evidence type="ECO:0000313" key="6">
    <source>
        <dbReference type="Proteomes" id="UP000749559"/>
    </source>
</evidence>
<dbReference type="GO" id="GO:0008270">
    <property type="term" value="F:zinc ion binding"/>
    <property type="evidence" value="ECO:0007669"/>
    <property type="project" value="UniProtKB-KW"/>
</dbReference>
<feature type="compositionally biased region" description="Polar residues" evidence="4">
    <location>
        <begin position="34"/>
        <end position="48"/>
    </location>
</feature>
<dbReference type="OrthoDB" id="654211at2759"/>
<keyword evidence="2" id="KW-0863">Zinc-finger</keyword>
<dbReference type="GO" id="GO:0005634">
    <property type="term" value="C:nucleus"/>
    <property type="evidence" value="ECO:0007669"/>
    <property type="project" value="TreeGrafter"/>
</dbReference>
<keyword evidence="1" id="KW-0479">Metal-binding</keyword>
<name>A0A8J1XUJ6_OWEFU</name>
<organism evidence="5 6">
    <name type="scientific">Owenia fusiformis</name>
    <name type="common">Polychaete worm</name>
    <dbReference type="NCBI Taxonomy" id="6347"/>
    <lineage>
        <taxon>Eukaryota</taxon>
        <taxon>Metazoa</taxon>
        <taxon>Spiralia</taxon>
        <taxon>Lophotrochozoa</taxon>
        <taxon>Annelida</taxon>
        <taxon>Polychaeta</taxon>
        <taxon>Sedentaria</taxon>
        <taxon>Canalipalpata</taxon>
        <taxon>Sabellida</taxon>
        <taxon>Oweniida</taxon>
        <taxon>Oweniidae</taxon>
        <taxon>Owenia</taxon>
    </lineage>
</organism>
<evidence type="ECO:0000256" key="3">
    <source>
        <dbReference type="ARBA" id="ARBA00022833"/>
    </source>
</evidence>
<feature type="compositionally biased region" description="Low complexity" evidence="4">
    <location>
        <begin position="600"/>
        <end position="611"/>
    </location>
</feature>